<keyword evidence="8" id="KW-1133">Transmembrane helix</keyword>
<dbReference type="SUPFAM" id="SSF52172">
    <property type="entry name" value="CheY-like"/>
    <property type="match status" value="1"/>
</dbReference>
<dbReference type="SUPFAM" id="SSF47384">
    <property type="entry name" value="Homodimeric domain of signal transducing histidine kinase"/>
    <property type="match status" value="1"/>
</dbReference>
<dbReference type="InterPro" id="IPR003594">
    <property type="entry name" value="HATPase_dom"/>
</dbReference>
<evidence type="ECO:0000259" key="12">
    <source>
        <dbReference type="PROSITE" id="PS50113"/>
    </source>
</evidence>
<evidence type="ECO:0000259" key="10">
    <source>
        <dbReference type="PROSITE" id="PS50109"/>
    </source>
</evidence>
<evidence type="ECO:0000256" key="1">
    <source>
        <dbReference type="ARBA" id="ARBA00000085"/>
    </source>
</evidence>
<keyword evidence="5" id="KW-0418">Kinase</keyword>
<accession>A0ABT1TIB3</accession>
<dbReference type="PROSITE" id="PS50109">
    <property type="entry name" value="HIS_KIN"/>
    <property type="match status" value="1"/>
</dbReference>
<evidence type="ECO:0000256" key="9">
    <source>
        <dbReference type="SAM" id="SignalP"/>
    </source>
</evidence>
<dbReference type="CDD" id="cd00130">
    <property type="entry name" value="PAS"/>
    <property type="match status" value="1"/>
</dbReference>
<dbReference type="InterPro" id="IPR013655">
    <property type="entry name" value="PAS_fold_3"/>
</dbReference>
<dbReference type="InterPro" id="IPR000700">
    <property type="entry name" value="PAS-assoc_C"/>
</dbReference>
<dbReference type="SUPFAM" id="SSF55785">
    <property type="entry name" value="PYP-like sensor domain (PAS domain)"/>
    <property type="match status" value="1"/>
</dbReference>
<keyword evidence="9" id="KW-0732">Signal</keyword>
<dbReference type="PANTHER" id="PTHR43047">
    <property type="entry name" value="TWO-COMPONENT HISTIDINE PROTEIN KINASE"/>
    <property type="match status" value="1"/>
</dbReference>
<dbReference type="SMART" id="SM00062">
    <property type="entry name" value="PBPb"/>
    <property type="match status" value="2"/>
</dbReference>
<keyword evidence="8" id="KW-0812">Transmembrane</keyword>
<feature type="transmembrane region" description="Helical" evidence="8">
    <location>
        <begin position="859"/>
        <end position="877"/>
    </location>
</feature>
<feature type="coiled-coil region" evidence="7">
    <location>
        <begin position="976"/>
        <end position="1003"/>
    </location>
</feature>
<dbReference type="EMBL" id="JANIBJ010000022">
    <property type="protein sequence ID" value="MCQ8104956.1"/>
    <property type="molecule type" value="Genomic_DNA"/>
</dbReference>
<organism evidence="13 14">
    <name type="scientific">Methylomonas subterranea</name>
    <dbReference type="NCBI Taxonomy" id="2952225"/>
    <lineage>
        <taxon>Bacteria</taxon>
        <taxon>Pseudomonadati</taxon>
        <taxon>Pseudomonadota</taxon>
        <taxon>Gammaproteobacteria</taxon>
        <taxon>Methylococcales</taxon>
        <taxon>Methylococcaceae</taxon>
        <taxon>Methylomonas</taxon>
    </lineage>
</organism>
<protein>
    <recommendedName>
        <fullName evidence="2">histidine kinase</fullName>
        <ecNumber evidence="2">2.7.13.3</ecNumber>
    </recommendedName>
</protein>
<dbReference type="Pfam" id="PF08447">
    <property type="entry name" value="PAS_3"/>
    <property type="match status" value="1"/>
</dbReference>
<keyword evidence="8" id="KW-0472">Membrane</keyword>
<feature type="transmembrane region" description="Helical" evidence="8">
    <location>
        <begin position="818"/>
        <end position="838"/>
    </location>
</feature>
<dbReference type="Pfam" id="PF09084">
    <property type="entry name" value="NMT1"/>
    <property type="match status" value="1"/>
</dbReference>
<feature type="domain" description="Response regulatory" evidence="11">
    <location>
        <begin position="1249"/>
        <end position="1362"/>
    </location>
</feature>
<dbReference type="CDD" id="cd17546">
    <property type="entry name" value="REC_hyHK_CKI1_RcsC-like"/>
    <property type="match status" value="1"/>
</dbReference>
<evidence type="ECO:0000256" key="2">
    <source>
        <dbReference type="ARBA" id="ARBA00012438"/>
    </source>
</evidence>
<name>A0ABT1TIB3_9GAMM</name>
<dbReference type="NCBIfam" id="TIGR00229">
    <property type="entry name" value="sensory_box"/>
    <property type="match status" value="1"/>
</dbReference>
<dbReference type="PROSITE" id="PS50113">
    <property type="entry name" value="PAC"/>
    <property type="match status" value="1"/>
</dbReference>
<dbReference type="InterPro" id="IPR004358">
    <property type="entry name" value="Sig_transdc_His_kin-like_C"/>
</dbReference>
<dbReference type="Pfam" id="PF00072">
    <property type="entry name" value="Response_reg"/>
    <property type="match status" value="1"/>
</dbReference>
<feature type="domain" description="Histidine kinase" evidence="10">
    <location>
        <begin position="1003"/>
        <end position="1226"/>
    </location>
</feature>
<evidence type="ECO:0000256" key="4">
    <source>
        <dbReference type="ARBA" id="ARBA00022679"/>
    </source>
</evidence>
<dbReference type="InterPro" id="IPR036890">
    <property type="entry name" value="HATPase_C_sf"/>
</dbReference>
<dbReference type="InterPro" id="IPR000014">
    <property type="entry name" value="PAS"/>
</dbReference>
<dbReference type="PRINTS" id="PR00344">
    <property type="entry name" value="BCTRLSENSOR"/>
</dbReference>
<dbReference type="InterPro" id="IPR001789">
    <property type="entry name" value="Sig_transdc_resp-reg_receiver"/>
</dbReference>
<dbReference type="Pfam" id="PF00497">
    <property type="entry name" value="SBP_bac_3"/>
    <property type="match status" value="2"/>
</dbReference>
<dbReference type="CDD" id="cd16922">
    <property type="entry name" value="HATPase_EvgS-ArcB-TorS-like"/>
    <property type="match status" value="1"/>
</dbReference>
<dbReference type="Gene3D" id="2.10.70.100">
    <property type="match status" value="1"/>
</dbReference>
<evidence type="ECO:0000256" key="5">
    <source>
        <dbReference type="ARBA" id="ARBA00022777"/>
    </source>
</evidence>
<dbReference type="SMART" id="SM00448">
    <property type="entry name" value="REC"/>
    <property type="match status" value="1"/>
</dbReference>
<dbReference type="SUPFAM" id="SSF53850">
    <property type="entry name" value="Periplasmic binding protein-like II"/>
    <property type="match status" value="3"/>
</dbReference>
<dbReference type="PROSITE" id="PS50110">
    <property type="entry name" value="RESPONSE_REGULATORY"/>
    <property type="match status" value="1"/>
</dbReference>
<comment type="catalytic activity">
    <reaction evidence="1">
        <text>ATP + protein L-histidine = ADP + protein N-phospho-L-histidine.</text>
        <dbReference type="EC" id="2.7.13.3"/>
    </reaction>
</comment>
<evidence type="ECO:0000313" key="13">
    <source>
        <dbReference type="EMBL" id="MCQ8104956.1"/>
    </source>
</evidence>
<dbReference type="PANTHER" id="PTHR43047:SF72">
    <property type="entry name" value="OSMOSENSING HISTIDINE PROTEIN KINASE SLN1"/>
    <property type="match status" value="1"/>
</dbReference>
<dbReference type="InterPro" id="IPR005467">
    <property type="entry name" value="His_kinase_dom"/>
</dbReference>
<proteinExistence type="predicted"/>
<dbReference type="InterPro" id="IPR036097">
    <property type="entry name" value="HisK_dim/P_sf"/>
</dbReference>
<dbReference type="InterPro" id="IPR035965">
    <property type="entry name" value="PAS-like_dom_sf"/>
</dbReference>
<feature type="modified residue" description="4-aspartylphosphate" evidence="6">
    <location>
        <position position="1298"/>
    </location>
</feature>
<dbReference type="Gene3D" id="3.40.50.2300">
    <property type="match status" value="1"/>
</dbReference>
<dbReference type="Pfam" id="PF00512">
    <property type="entry name" value="HisKA"/>
    <property type="match status" value="1"/>
</dbReference>
<dbReference type="InterPro" id="IPR015168">
    <property type="entry name" value="SsuA/THI5"/>
</dbReference>
<evidence type="ECO:0000256" key="3">
    <source>
        <dbReference type="ARBA" id="ARBA00022553"/>
    </source>
</evidence>
<feature type="domain" description="PAC" evidence="12">
    <location>
        <begin position="934"/>
        <end position="985"/>
    </location>
</feature>
<feature type="chain" id="PRO_5046900448" description="histidine kinase" evidence="9">
    <location>
        <begin position="33"/>
        <end position="1471"/>
    </location>
</feature>
<dbReference type="CDD" id="cd00082">
    <property type="entry name" value="HisKA"/>
    <property type="match status" value="1"/>
</dbReference>
<dbReference type="InterPro" id="IPR003661">
    <property type="entry name" value="HisK_dim/P_dom"/>
</dbReference>
<dbReference type="Gene3D" id="1.10.287.130">
    <property type="match status" value="1"/>
</dbReference>
<dbReference type="CDD" id="cd01007">
    <property type="entry name" value="PBP2_BvgS_HisK_like"/>
    <property type="match status" value="2"/>
</dbReference>
<dbReference type="InterPro" id="IPR001638">
    <property type="entry name" value="Solute-binding_3/MltF_N"/>
</dbReference>
<keyword evidence="4" id="KW-0808">Transferase</keyword>
<sequence>MHIRSFAKRCFPSLMRLPLVAWLLFACWPAAAELDKVSIQLKWQHSFQFAGYYAAIEQGYYREEGLDVSLKEIDFKQDFVEQVLRGDSEYGVSDSTLLIYRLKGAPVVLVNQFFQHSPLVFLSRRESGIVSPYEMAGKKLAFNTTNQGDASLNALLLKTLGDLQKVKEVDFNDNVYRDFAAGKIDVVSAYSTSQPFLLRQQGIEVNIIDPQNYGIDFYGDNFFTTQKELTEHPARVAAMSRATVKGWQYALEHPERIIELIGKRYNTDLSPAHLKYEADATRQMIIPEWVPLGAIDPGRYRMSAEYYRRLGFTETNNVDNDFFYRPNLLEAAASLPLSAEEKAWIREHPVVIYGAERDWPPYDFVDDQGKHSGLSADLLQLISQYSGLVFQAKIGDWESLLSQAKTGEIDLLPALFHNAERAAYLDFSKPYQQILAYFFIHESVLALNLEDLNGRIIAIPKGFAQIDEVKQRFPRLKILETENLMAAIQAVLERKADVLLETYPVMNYLLRQNSIGSIRPFKPLPSGESRQLHMAANRERPLLLSIVQKALEAIPPTELQNLSNRWLGYTESPRDDFALTAAERQWLAEHPLIRFSGDPNWLPYEAFDSNGRYIGIVSEYLQLIERKLGIQFDIVPVGSWREAVDMAKRGDIDVLSETVDSDLRSQLSFTQAYLSSPVVIVMRDNEEYVDTIAQIKQRRLAVIKDYGYNPAIFQAYPDIRFETVDTVQAGLTAVSTGQIDALLCTLAQASYHIGDQGINNVRIVGKTEFTTQLGFGIRKDYAPLVELFNRALNAISQGERQRIGDHWGKERFAARTDYWLLAKIVGAFLIALLLIAAWNRKLSREVARRKRSEQQVRLLNQRFELAAGVVSLGVWELDLTVPKRLIFDAKMFELYGMSAQQPPKLENWLQYLHQEDRPLLLRSIEKLQQSRCEDHIEFRIVRPDGETRTLYCGARSVEADNEPVKITGVNWDISQRKQIEAALHKAKQQAENANRAKSQFLANMSHEIRTPLNAIIGFTELLNEQIKEDRLKSFVKTIQSAGQNLLALINDILDLSKIEAGKLRIDKSACNPHSLFSELGQIFMMKMRERNLDFMLDIDPRIPENLLLDATRLRQILLNLIGNAVKFTEQGHICLRARVGNEDSIRSKLDLFIDVEDSGIGISADQQQQIFQEFEQLEGQDVRKYGGTGLGLAISKRLTEMMGGEISLVSEVGKGSTFTLHLKGVDISSLVPEAETAPSAGNIRFHPASVLVVDDIADNRGLLRECFAGGPLSVSEAENGLQAVEKVEQGGIDLVLMDIRMPVLDGYQAAERIKAFSAIPVIALTASVMQDEYERAKSLHFDGYLRKPVLKADLIAELKRFLPYEIIEETAEADDALSLSPAELQALPLALAALEKLAERCERIAKNNNMTEIEAFAADLLALGRQYAIAAVEEFAARLGSEIDCFDISAIKQSLRAYPELLSRLSAQSGR</sequence>
<keyword evidence="7" id="KW-0175">Coiled coil</keyword>
<dbReference type="SUPFAM" id="SSF55874">
    <property type="entry name" value="ATPase domain of HSP90 chaperone/DNA topoisomerase II/histidine kinase"/>
    <property type="match status" value="1"/>
</dbReference>
<comment type="caution">
    <text evidence="13">The sequence shown here is derived from an EMBL/GenBank/DDBJ whole genome shotgun (WGS) entry which is preliminary data.</text>
</comment>
<feature type="signal peptide" evidence="9">
    <location>
        <begin position="1"/>
        <end position="32"/>
    </location>
</feature>
<keyword evidence="14" id="KW-1185">Reference proteome</keyword>
<dbReference type="InterPro" id="IPR011006">
    <property type="entry name" value="CheY-like_superfamily"/>
</dbReference>
<dbReference type="PROSITE" id="PS51257">
    <property type="entry name" value="PROKAR_LIPOPROTEIN"/>
    <property type="match status" value="1"/>
</dbReference>
<dbReference type="RefSeq" id="WP_256602800.1">
    <property type="nucleotide sequence ID" value="NZ_JANIBJ010000022.1"/>
</dbReference>
<dbReference type="Proteomes" id="UP001524499">
    <property type="component" value="Unassembled WGS sequence"/>
</dbReference>
<evidence type="ECO:0000259" key="11">
    <source>
        <dbReference type="PROSITE" id="PS50110"/>
    </source>
</evidence>
<dbReference type="SMART" id="SM00387">
    <property type="entry name" value="HATPase_c"/>
    <property type="match status" value="1"/>
</dbReference>
<dbReference type="SMART" id="SM00388">
    <property type="entry name" value="HisKA"/>
    <property type="match status" value="1"/>
</dbReference>
<evidence type="ECO:0000256" key="8">
    <source>
        <dbReference type="SAM" id="Phobius"/>
    </source>
</evidence>
<dbReference type="Gene3D" id="3.30.450.20">
    <property type="entry name" value="PAS domain"/>
    <property type="match status" value="1"/>
</dbReference>
<reference evidence="13 14" key="1">
    <citation type="submission" date="2022-07" db="EMBL/GenBank/DDBJ databases">
        <title>Methylomonas rivi sp. nov., Methylomonas rosea sp. nov., Methylomonas aureus sp. nov. and Methylomonas subterranea sp. nov., four novel methanotrophs isolated from a freshwater creek and the deep terrestrial subsurface.</title>
        <authorList>
            <person name="Abin C."/>
            <person name="Sankaranarayanan K."/>
            <person name="Garner C."/>
            <person name="Sindelar R."/>
            <person name="Kotary K."/>
            <person name="Garner R."/>
            <person name="Barclay S."/>
            <person name="Lawson P."/>
            <person name="Krumholz L."/>
        </authorList>
    </citation>
    <scope>NUCLEOTIDE SEQUENCE [LARGE SCALE GENOMIC DNA]</scope>
    <source>
        <strain evidence="13 14">SURF-2</strain>
    </source>
</reference>
<evidence type="ECO:0000256" key="6">
    <source>
        <dbReference type="PROSITE-ProRule" id="PRU00169"/>
    </source>
</evidence>
<dbReference type="EC" id="2.7.13.3" evidence="2"/>
<gene>
    <name evidence="13" type="ORF">NP590_12645</name>
</gene>
<dbReference type="Gene3D" id="3.30.565.10">
    <property type="entry name" value="Histidine kinase-like ATPase, C-terminal domain"/>
    <property type="match status" value="1"/>
</dbReference>
<evidence type="ECO:0000313" key="14">
    <source>
        <dbReference type="Proteomes" id="UP001524499"/>
    </source>
</evidence>
<keyword evidence="3 6" id="KW-0597">Phosphoprotein</keyword>
<evidence type="ECO:0000256" key="7">
    <source>
        <dbReference type="SAM" id="Coils"/>
    </source>
</evidence>
<dbReference type="Gene3D" id="3.40.190.10">
    <property type="entry name" value="Periplasmic binding protein-like II"/>
    <property type="match status" value="6"/>
</dbReference>
<dbReference type="Pfam" id="PF02518">
    <property type="entry name" value="HATPase_c"/>
    <property type="match status" value="1"/>
</dbReference>